<keyword evidence="12" id="KW-1185">Reference proteome</keyword>
<comment type="subcellular location">
    <subcellularLocation>
        <location evidence="1">Secreted</location>
    </subcellularLocation>
</comment>
<dbReference type="InterPro" id="IPR001124">
    <property type="entry name" value="Lipid-bd_serum_glycop_C"/>
</dbReference>
<dbReference type="PANTHER" id="PTHR10504:SF16">
    <property type="entry name" value="PHOSPHOLIPID TRANSFER PROTEIN"/>
    <property type="match status" value="1"/>
</dbReference>
<evidence type="ECO:0000256" key="2">
    <source>
        <dbReference type="ARBA" id="ARBA00007292"/>
    </source>
</evidence>
<keyword evidence="4 8" id="KW-0732">Signal</keyword>
<dbReference type="Gene3D" id="3.15.10.10">
    <property type="entry name" value="Bactericidal permeability-increasing protein, domain 1"/>
    <property type="match status" value="1"/>
</dbReference>
<evidence type="ECO:0000256" key="5">
    <source>
        <dbReference type="ARBA" id="ARBA00023157"/>
    </source>
</evidence>
<comment type="caution">
    <text evidence="11">The sequence shown here is derived from an EMBL/GenBank/DDBJ whole genome shotgun (WGS) entry which is preliminary data.</text>
</comment>
<protein>
    <recommendedName>
        <fullName evidence="13">Phospholipid transfer protein</fullName>
    </recommendedName>
</protein>
<accession>A0A9Q1IWP8</accession>
<keyword evidence="3" id="KW-0964">Secreted</keyword>
<dbReference type="PROSITE" id="PS00400">
    <property type="entry name" value="LBP_BPI_CETP"/>
    <property type="match status" value="1"/>
</dbReference>
<feature type="signal peptide" evidence="8">
    <location>
        <begin position="1"/>
        <end position="20"/>
    </location>
</feature>
<dbReference type="GO" id="GO:0120017">
    <property type="term" value="F:ceramide transfer activity"/>
    <property type="evidence" value="ECO:0007669"/>
    <property type="project" value="TreeGrafter"/>
</dbReference>
<dbReference type="AlphaFoldDB" id="A0A9Q1IWP8"/>
<name>A0A9Q1IWP8_SYNKA</name>
<feature type="disulfide bond" evidence="7">
    <location>
        <begin position="149"/>
        <end position="188"/>
    </location>
</feature>
<evidence type="ECO:0000256" key="6">
    <source>
        <dbReference type="ARBA" id="ARBA00023180"/>
    </source>
</evidence>
<reference evidence="11" key="1">
    <citation type="journal article" date="2023" name="Science">
        <title>Genome structures resolve the early diversification of teleost fishes.</title>
        <authorList>
            <person name="Parey E."/>
            <person name="Louis A."/>
            <person name="Montfort J."/>
            <person name="Bouchez O."/>
            <person name="Roques C."/>
            <person name="Iampietro C."/>
            <person name="Lluch J."/>
            <person name="Castinel A."/>
            <person name="Donnadieu C."/>
            <person name="Desvignes T."/>
            <person name="Floi Bucao C."/>
            <person name="Jouanno E."/>
            <person name="Wen M."/>
            <person name="Mejri S."/>
            <person name="Dirks R."/>
            <person name="Jansen H."/>
            <person name="Henkel C."/>
            <person name="Chen W.J."/>
            <person name="Zahm M."/>
            <person name="Cabau C."/>
            <person name="Klopp C."/>
            <person name="Thompson A.W."/>
            <person name="Robinson-Rechavi M."/>
            <person name="Braasch I."/>
            <person name="Lecointre G."/>
            <person name="Bobe J."/>
            <person name="Postlethwait J.H."/>
            <person name="Berthelot C."/>
            <person name="Roest Crollius H."/>
            <person name="Guiguen Y."/>
        </authorList>
    </citation>
    <scope>NUCLEOTIDE SEQUENCE</scope>
    <source>
        <strain evidence="11">WJC10195</strain>
    </source>
</reference>
<dbReference type="Pfam" id="PF01273">
    <property type="entry name" value="LBP_BPI_CETP"/>
    <property type="match status" value="1"/>
</dbReference>
<organism evidence="11 12">
    <name type="scientific">Synaphobranchus kaupii</name>
    <name type="common">Kaup's arrowtooth eel</name>
    <dbReference type="NCBI Taxonomy" id="118154"/>
    <lineage>
        <taxon>Eukaryota</taxon>
        <taxon>Metazoa</taxon>
        <taxon>Chordata</taxon>
        <taxon>Craniata</taxon>
        <taxon>Vertebrata</taxon>
        <taxon>Euteleostomi</taxon>
        <taxon>Actinopterygii</taxon>
        <taxon>Neopterygii</taxon>
        <taxon>Teleostei</taxon>
        <taxon>Anguilliformes</taxon>
        <taxon>Synaphobranchidae</taxon>
        <taxon>Synaphobranchus</taxon>
    </lineage>
</organism>
<evidence type="ECO:0000259" key="10">
    <source>
        <dbReference type="SMART" id="SM00329"/>
    </source>
</evidence>
<proteinExistence type="inferred from homology"/>
<dbReference type="GO" id="GO:1990050">
    <property type="term" value="F:phosphatidic acid transfer activity"/>
    <property type="evidence" value="ECO:0007669"/>
    <property type="project" value="TreeGrafter"/>
</dbReference>
<dbReference type="SMART" id="SM00328">
    <property type="entry name" value="BPI1"/>
    <property type="match status" value="1"/>
</dbReference>
<evidence type="ECO:0000256" key="8">
    <source>
        <dbReference type="SAM" id="SignalP"/>
    </source>
</evidence>
<dbReference type="PIRSF" id="PIRSF002417">
    <property type="entry name" value="Lipid_binding_protein"/>
    <property type="match status" value="1"/>
</dbReference>
<dbReference type="OrthoDB" id="8862579at2759"/>
<evidence type="ECO:0008006" key="13">
    <source>
        <dbReference type="Google" id="ProtNLM"/>
    </source>
</evidence>
<evidence type="ECO:0000256" key="4">
    <source>
        <dbReference type="ARBA" id="ARBA00022729"/>
    </source>
</evidence>
<dbReference type="InterPro" id="IPR017943">
    <property type="entry name" value="Bactericidal_perm-incr_a/b_dom"/>
</dbReference>
<dbReference type="GO" id="GO:0005615">
    <property type="term" value="C:extracellular space"/>
    <property type="evidence" value="ECO:0007669"/>
    <property type="project" value="InterPro"/>
</dbReference>
<dbReference type="InterPro" id="IPR032942">
    <property type="entry name" value="BPI/LBP/Plunc"/>
</dbReference>
<dbReference type="GO" id="GO:1904121">
    <property type="term" value="F:phosphatidylethanolamine transfer activity"/>
    <property type="evidence" value="ECO:0007669"/>
    <property type="project" value="TreeGrafter"/>
</dbReference>
<evidence type="ECO:0000256" key="7">
    <source>
        <dbReference type="PIRSR" id="PIRSR002417-50"/>
    </source>
</evidence>
<dbReference type="InterPro" id="IPR030675">
    <property type="entry name" value="BPI/LBP"/>
</dbReference>
<keyword evidence="5 7" id="KW-1015">Disulfide bond</keyword>
<dbReference type="FunFam" id="3.15.10.10:FF:000001">
    <property type="entry name" value="phospholipid transfer protein-like"/>
    <property type="match status" value="1"/>
</dbReference>
<sequence length="490" mass="54978">MAHCRVLAFFLLPLVTMTTAEPPGCKIRITSRGLEMLKTETQRFVEEELGNMTMPEMQGKDGRFQYTIKEVKITELNLTGADLRFQPGFGLLFEVHNSSIALSFQRNIFYWFFHDVGTINASAEGVTIHTVLHLSSDELGRLKISNVSCDASISKMRAKFSGTLGRVYEFLATFLTTAMRFVLNQQICPAMNHAGLDLINTLLDTIPVRSKVDDFVGIDYSLLSDPVVTARSLDMDFRGMYYDLQNENDTIVNYAVAPVIREYDRMIYMALSEYFFDSGFYAYYKAKAFQMLIAHEKMPKDLEMLLRTTYFGTIMMLNPALVEAPLSLELKVTSAPRCTIKTSGASVSVTAMMIVKLLPPGQPPVQLSSMTMEGKLNAKVSMKGKRLAVHMDLRRFKIYSNQSALESLALIPLQGPLKTMLQLSVVPILNDRTKRGVQIPLPEGMDFIEEVVEYHNGFIVIGANLHFTKGLREVIEKTQQGQSSANSNTV</sequence>
<evidence type="ECO:0000256" key="3">
    <source>
        <dbReference type="ARBA" id="ARBA00022525"/>
    </source>
</evidence>
<feature type="domain" description="Lipid-binding serum glycoprotein N-terminal" evidence="9">
    <location>
        <begin position="28"/>
        <end position="246"/>
    </location>
</feature>
<comment type="similarity">
    <text evidence="2">Belongs to the BPI/LBP/Plunc superfamily. BPI/LBP family.</text>
</comment>
<dbReference type="InterPro" id="IPR017954">
    <property type="entry name" value="Lipid-bd_serum_glycop_CS"/>
</dbReference>
<dbReference type="FunFam" id="3.15.20.10:FF:000001">
    <property type="entry name" value="Phospholipid transfer protein"/>
    <property type="match status" value="1"/>
</dbReference>
<dbReference type="PANTHER" id="PTHR10504">
    <property type="entry name" value="BACTERICIDAL PERMEABILITY-INCREASING BPI PROTEIN-RELATED"/>
    <property type="match status" value="1"/>
</dbReference>
<dbReference type="GO" id="GO:0035627">
    <property type="term" value="P:ceramide transport"/>
    <property type="evidence" value="ECO:0007669"/>
    <property type="project" value="TreeGrafter"/>
</dbReference>
<dbReference type="SUPFAM" id="SSF55394">
    <property type="entry name" value="Bactericidal permeability-increasing protein, BPI"/>
    <property type="match status" value="2"/>
</dbReference>
<evidence type="ECO:0000259" key="9">
    <source>
        <dbReference type="SMART" id="SM00328"/>
    </source>
</evidence>
<dbReference type="GO" id="GO:0034375">
    <property type="term" value="P:high-density lipoprotein particle remodeling"/>
    <property type="evidence" value="ECO:0007669"/>
    <property type="project" value="TreeGrafter"/>
</dbReference>
<keyword evidence="6" id="KW-0325">Glycoprotein</keyword>
<dbReference type="Gene3D" id="3.15.20.10">
    <property type="entry name" value="Bactericidal permeability-increasing protein, domain 2"/>
    <property type="match status" value="1"/>
</dbReference>
<dbReference type="Proteomes" id="UP001152622">
    <property type="component" value="Chromosome 5"/>
</dbReference>
<dbReference type="Pfam" id="PF02886">
    <property type="entry name" value="LBP_BPI_CETP_C"/>
    <property type="match status" value="1"/>
</dbReference>
<feature type="chain" id="PRO_5040477258" description="Phospholipid transfer protein" evidence="8">
    <location>
        <begin position="21"/>
        <end position="490"/>
    </location>
</feature>
<dbReference type="InterPro" id="IPR017942">
    <property type="entry name" value="Lipid-bd_serum_glycop_N"/>
</dbReference>
<dbReference type="CDD" id="cd00025">
    <property type="entry name" value="BPI1"/>
    <property type="match status" value="1"/>
</dbReference>
<feature type="domain" description="Lipid-binding serum glycoprotein C-terminal" evidence="10">
    <location>
        <begin position="261"/>
        <end position="463"/>
    </location>
</feature>
<evidence type="ECO:0000313" key="12">
    <source>
        <dbReference type="Proteomes" id="UP001152622"/>
    </source>
</evidence>
<gene>
    <name evidence="11" type="ORF">SKAU_G00151290</name>
</gene>
<evidence type="ECO:0000313" key="11">
    <source>
        <dbReference type="EMBL" id="KAJ8358604.1"/>
    </source>
</evidence>
<evidence type="ECO:0000256" key="1">
    <source>
        <dbReference type="ARBA" id="ARBA00004613"/>
    </source>
</evidence>
<dbReference type="SMART" id="SM00329">
    <property type="entry name" value="BPI2"/>
    <property type="match status" value="1"/>
</dbReference>
<dbReference type="GO" id="GO:0008289">
    <property type="term" value="F:lipid binding"/>
    <property type="evidence" value="ECO:0007669"/>
    <property type="project" value="InterPro"/>
</dbReference>
<dbReference type="EMBL" id="JAINUF010000005">
    <property type="protein sequence ID" value="KAJ8358604.1"/>
    <property type="molecule type" value="Genomic_DNA"/>
</dbReference>